<dbReference type="AlphaFoldDB" id="A0A7W9F2W4"/>
<keyword evidence="1" id="KW-0732">Signal</keyword>
<evidence type="ECO:0000256" key="1">
    <source>
        <dbReference type="SAM" id="SignalP"/>
    </source>
</evidence>
<dbReference type="Proteomes" id="UP000546701">
    <property type="component" value="Unassembled WGS sequence"/>
</dbReference>
<reference evidence="2 3" key="1">
    <citation type="submission" date="2020-08" db="EMBL/GenBank/DDBJ databases">
        <title>Genomic Encyclopedia of Type Strains, Phase IV (KMG-IV): sequencing the most valuable type-strain genomes for metagenomic binning, comparative biology and taxonomic classification.</title>
        <authorList>
            <person name="Goeker M."/>
        </authorList>
    </citation>
    <scope>NUCLEOTIDE SEQUENCE [LARGE SCALE GENOMIC DNA]</scope>
    <source>
        <strain evidence="2 3">DSM 103336</strain>
    </source>
</reference>
<feature type="chain" id="PRO_5030668234" description="L,D-transpeptidase" evidence="1">
    <location>
        <begin position="41"/>
        <end position="244"/>
    </location>
</feature>
<keyword evidence="3" id="KW-1185">Reference proteome</keyword>
<feature type="signal peptide" evidence="1">
    <location>
        <begin position="1"/>
        <end position="40"/>
    </location>
</feature>
<evidence type="ECO:0000313" key="3">
    <source>
        <dbReference type="Proteomes" id="UP000546701"/>
    </source>
</evidence>
<accession>A0A7W9F2W4</accession>
<organism evidence="2 3">
    <name type="scientific">Sphingomonas prati</name>
    <dbReference type="NCBI Taxonomy" id="1843237"/>
    <lineage>
        <taxon>Bacteria</taxon>
        <taxon>Pseudomonadati</taxon>
        <taxon>Pseudomonadota</taxon>
        <taxon>Alphaproteobacteria</taxon>
        <taxon>Sphingomonadales</taxon>
        <taxon>Sphingomonadaceae</taxon>
        <taxon>Sphingomonas</taxon>
    </lineage>
</organism>
<dbReference type="EMBL" id="JACIJR010000003">
    <property type="protein sequence ID" value="MBB5728900.1"/>
    <property type="molecule type" value="Genomic_DNA"/>
</dbReference>
<sequence>MARTVNPPSKTTALGWRHGAVRLTAAAFGLVTMFQLPAFAATPATAVQAPDGPTDKGWPESETLSRDARETATWVMASGDNQAMPFIIIDKVNARVLAFDAAGTLRGGAPALLGMARGDDTVPGIGQRKLATITPAERTTPAGRFQAAIGHDLEQDILWIDYDSALSMHRVIVGRRVDHRAERLASASVADNRISFGCVNVPPKFYDDVVKPLFTGTVGIVYILPETKPLRTVFAIPELRLASQ</sequence>
<dbReference type="RefSeq" id="WP_198350657.1">
    <property type="nucleotide sequence ID" value="NZ_BMJP01000002.1"/>
</dbReference>
<proteinExistence type="predicted"/>
<name>A0A7W9F2W4_9SPHN</name>
<evidence type="ECO:0000313" key="2">
    <source>
        <dbReference type="EMBL" id="MBB5728900.1"/>
    </source>
</evidence>
<evidence type="ECO:0008006" key="4">
    <source>
        <dbReference type="Google" id="ProtNLM"/>
    </source>
</evidence>
<comment type="caution">
    <text evidence="2">The sequence shown here is derived from an EMBL/GenBank/DDBJ whole genome shotgun (WGS) entry which is preliminary data.</text>
</comment>
<protein>
    <recommendedName>
        <fullName evidence="4">L,D-transpeptidase</fullName>
    </recommendedName>
</protein>
<gene>
    <name evidence="2" type="ORF">FHS99_001378</name>
</gene>